<dbReference type="Proteomes" id="UP000176803">
    <property type="component" value="Unassembled WGS sequence"/>
</dbReference>
<comment type="caution">
    <text evidence="1">The sequence shown here is derived from an EMBL/GenBank/DDBJ whole genome shotgun (WGS) entry which is preliminary data.</text>
</comment>
<dbReference type="EMBL" id="MGAC01000054">
    <property type="protein sequence ID" value="OGK36757.1"/>
    <property type="molecule type" value="Genomic_DNA"/>
</dbReference>
<protein>
    <submittedName>
        <fullName evidence="1">Uncharacterized protein</fullName>
    </submittedName>
</protein>
<dbReference type="AlphaFoldDB" id="A0A1F7I066"/>
<evidence type="ECO:0000313" key="1">
    <source>
        <dbReference type="EMBL" id="OGK36757.1"/>
    </source>
</evidence>
<evidence type="ECO:0000313" key="2">
    <source>
        <dbReference type="Proteomes" id="UP000176803"/>
    </source>
</evidence>
<organism evidence="1 2">
    <name type="scientific">Candidatus Roizmanbacteria bacterium RIFCSPHIGHO2_12_FULL_41_11</name>
    <dbReference type="NCBI Taxonomy" id="1802052"/>
    <lineage>
        <taxon>Bacteria</taxon>
        <taxon>Candidatus Roizmaniibacteriota</taxon>
    </lineage>
</organism>
<sequence length="110" mass="12710">MKKHFYSHLVEIDSIIVSLATLDISAKEKQELILIVESSVHHLVVDTVLSELVEEDKKIFIIHLAKENHIGLWTFLNHKIHNVEDKIRQAVSGLVSELHQDIEKTKKQKK</sequence>
<proteinExistence type="predicted"/>
<name>A0A1F7I066_9BACT</name>
<reference evidence="1 2" key="1">
    <citation type="journal article" date="2016" name="Nat. Commun.">
        <title>Thousands of microbial genomes shed light on interconnected biogeochemical processes in an aquifer system.</title>
        <authorList>
            <person name="Anantharaman K."/>
            <person name="Brown C.T."/>
            <person name="Hug L.A."/>
            <person name="Sharon I."/>
            <person name="Castelle C.J."/>
            <person name="Probst A.J."/>
            <person name="Thomas B.C."/>
            <person name="Singh A."/>
            <person name="Wilkins M.J."/>
            <person name="Karaoz U."/>
            <person name="Brodie E.L."/>
            <person name="Williams K.H."/>
            <person name="Hubbard S.S."/>
            <person name="Banfield J.F."/>
        </authorList>
    </citation>
    <scope>NUCLEOTIDE SEQUENCE [LARGE SCALE GENOMIC DNA]</scope>
</reference>
<accession>A0A1F7I066</accession>
<gene>
    <name evidence="1" type="ORF">A3F03_03610</name>
</gene>